<sequence length="119" mass="12843">MDFTKPPKSNGEVGHIPLKPAPSVPAYLFGVSVGKAIRAELPEAEQYQGKVCSMRLRFKPDGTLLNISAGGDPAYCQALKDATNRTALPKPVSGEMDRNGYIPVLDFKEVPLHVTTVGY</sequence>
<keyword evidence="2" id="KW-1185">Reference proteome</keyword>
<dbReference type="Proteomes" id="UP001555342">
    <property type="component" value="Unassembled WGS sequence"/>
</dbReference>
<accession>A0ABV3NWG5</accession>
<reference evidence="1 2" key="1">
    <citation type="submission" date="2024-07" db="EMBL/GenBank/DDBJ databases">
        <authorList>
            <person name="Wang L."/>
        </authorList>
    </citation>
    <scope>NUCLEOTIDE SEQUENCE [LARGE SCALE GENOMIC DNA]</scope>
    <source>
        <strain evidence="1 2">WL359</strain>
    </source>
</reference>
<name>A0ABV3NWG5_9ENTR</name>
<dbReference type="Pfam" id="PF06519">
    <property type="entry name" value="TolA"/>
    <property type="match status" value="1"/>
</dbReference>
<gene>
    <name evidence="1" type="ORF">AB1E22_14565</name>
</gene>
<dbReference type="RefSeq" id="WP_367595952.1">
    <property type="nucleotide sequence ID" value="NZ_JBFMVT010000002.1"/>
</dbReference>
<proteinExistence type="predicted"/>
<protein>
    <submittedName>
        <fullName evidence="1">Cell envelope integrity TolA C-terminal domain-containing protein</fullName>
    </submittedName>
</protein>
<dbReference type="Gene3D" id="3.30.1150.10">
    <property type="match status" value="1"/>
</dbReference>
<dbReference type="EMBL" id="JBFMVT010000002">
    <property type="protein sequence ID" value="MEW7313900.1"/>
    <property type="molecule type" value="Genomic_DNA"/>
</dbReference>
<evidence type="ECO:0000313" key="1">
    <source>
        <dbReference type="EMBL" id="MEW7313900.1"/>
    </source>
</evidence>
<evidence type="ECO:0000313" key="2">
    <source>
        <dbReference type="Proteomes" id="UP001555342"/>
    </source>
</evidence>
<dbReference type="SUPFAM" id="SSF74653">
    <property type="entry name" value="TolA/TonB C-terminal domain"/>
    <property type="match status" value="1"/>
</dbReference>
<dbReference type="InterPro" id="IPR014161">
    <property type="entry name" value="Tol-Pal_TolA"/>
</dbReference>
<organism evidence="1 2">
    <name type="scientific">Buttiauxella gaviniae</name>
    <dbReference type="NCBI Taxonomy" id="82990"/>
    <lineage>
        <taxon>Bacteria</taxon>
        <taxon>Pseudomonadati</taxon>
        <taxon>Pseudomonadota</taxon>
        <taxon>Gammaproteobacteria</taxon>
        <taxon>Enterobacterales</taxon>
        <taxon>Enterobacteriaceae</taxon>
        <taxon>Buttiauxella</taxon>
    </lineage>
</organism>
<comment type="caution">
    <text evidence="1">The sequence shown here is derived from an EMBL/GenBank/DDBJ whole genome shotgun (WGS) entry which is preliminary data.</text>
</comment>